<dbReference type="STRING" id="1447883.A0A2B7Y535"/>
<evidence type="ECO:0000313" key="2">
    <source>
        <dbReference type="EMBL" id="PGH16350.1"/>
    </source>
</evidence>
<dbReference type="EMBL" id="PDNA01000074">
    <property type="protein sequence ID" value="PGH16350.1"/>
    <property type="molecule type" value="Genomic_DNA"/>
</dbReference>
<feature type="non-terminal residue" evidence="2">
    <location>
        <position position="495"/>
    </location>
</feature>
<feature type="region of interest" description="Disordered" evidence="1">
    <location>
        <begin position="191"/>
        <end position="261"/>
    </location>
</feature>
<dbReference type="AlphaFoldDB" id="A0A2B7Y535"/>
<dbReference type="PANTHER" id="PTHR42354:SF1">
    <property type="entry name" value="C2H2-TYPE DOMAIN-CONTAINING PROTEIN"/>
    <property type="match status" value="1"/>
</dbReference>
<proteinExistence type="predicted"/>
<evidence type="ECO:0000313" key="3">
    <source>
        <dbReference type="Proteomes" id="UP000224634"/>
    </source>
</evidence>
<comment type="caution">
    <text evidence="2">The sequence shown here is derived from an EMBL/GenBank/DDBJ whole genome shotgun (WGS) entry which is preliminary data.</text>
</comment>
<evidence type="ECO:0000256" key="1">
    <source>
        <dbReference type="SAM" id="MobiDB-lite"/>
    </source>
</evidence>
<feature type="compositionally biased region" description="Polar residues" evidence="1">
    <location>
        <begin position="246"/>
        <end position="256"/>
    </location>
</feature>
<name>A0A2B7Y535_POLH7</name>
<reference evidence="2 3" key="1">
    <citation type="submission" date="2017-10" db="EMBL/GenBank/DDBJ databases">
        <title>Comparative genomics in systemic dimorphic fungi from Ajellomycetaceae.</title>
        <authorList>
            <person name="Munoz J.F."/>
            <person name="Mcewen J.G."/>
            <person name="Clay O.K."/>
            <person name="Cuomo C.A."/>
        </authorList>
    </citation>
    <scope>NUCLEOTIDE SEQUENCE [LARGE SCALE GENOMIC DNA]</scope>
    <source>
        <strain evidence="2 3">UAMH7299</strain>
    </source>
</reference>
<feature type="compositionally biased region" description="Basic and acidic residues" evidence="1">
    <location>
        <begin position="208"/>
        <end position="218"/>
    </location>
</feature>
<feature type="compositionally biased region" description="Basic and acidic residues" evidence="1">
    <location>
        <begin position="226"/>
        <end position="236"/>
    </location>
</feature>
<accession>A0A2B7Y535</accession>
<protein>
    <submittedName>
        <fullName evidence="2">Uncharacterized protein</fullName>
    </submittedName>
</protein>
<dbReference type="PANTHER" id="PTHR42354">
    <property type="entry name" value="C2H2-TYPE DOMAIN-CONTAINING PROTEIN"/>
    <property type="match status" value="1"/>
</dbReference>
<dbReference type="Proteomes" id="UP000224634">
    <property type="component" value="Unassembled WGS sequence"/>
</dbReference>
<feature type="region of interest" description="Disordered" evidence="1">
    <location>
        <begin position="473"/>
        <end position="495"/>
    </location>
</feature>
<feature type="compositionally biased region" description="Basic residues" evidence="1">
    <location>
        <begin position="52"/>
        <end position="62"/>
    </location>
</feature>
<feature type="region of interest" description="Disordered" evidence="1">
    <location>
        <begin position="28"/>
        <end position="79"/>
    </location>
</feature>
<feature type="compositionally biased region" description="Polar residues" evidence="1">
    <location>
        <begin position="394"/>
        <end position="406"/>
    </location>
</feature>
<feature type="compositionally biased region" description="Low complexity" evidence="1">
    <location>
        <begin position="42"/>
        <end position="51"/>
    </location>
</feature>
<keyword evidence="3" id="KW-1185">Reference proteome</keyword>
<organism evidence="2 3">
    <name type="scientific">Polytolypa hystricis (strain UAMH7299)</name>
    <dbReference type="NCBI Taxonomy" id="1447883"/>
    <lineage>
        <taxon>Eukaryota</taxon>
        <taxon>Fungi</taxon>
        <taxon>Dikarya</taxon>
        <taxon>Ascomycota</taxon>
        <taxon>Pezizomycotina</taxon>
        <taxon>Eurotiomycetes</taxon>
        <taxon>Eurotiomycetidae</taxon>
        <taxon>Onygenales</taxon>
        <taxon>Onygenales incertae sedis</taxon>
        <taxon>Polytolypa</taxon>
    </lineage>
</organism>
<gene>
    <name evidence="2" type="ORF">AJ80_05199</name>
</gene>
<sequence length="495" mass="53423">MTNADVSSIISAILSAFGSGADLFRQMQKKKKLQERSEKPKTTTTSTTQRQHSQRKRKRKKQPNNGSKNNQEDIDNQQLCKSLHKGPADIRKEYEKSVQRLGERFRKGDELAQGSLAHTLLVLNAGLMKLICSCLANEGSTSGKLAASATSRRSLLTLSETATIDAIGALDDLRQRLLIASVPTAAPIAAVSMPRRKSTGSRGRSVSRTRDMSVERGIGRSLSLVKGRDKGTKGKGEQQQQQQQQRPVSKNQSNTHPAVRHMWVRSKKGSSISLATTVVGSSYTPPPKKASNAGVKQCDLPHNQGHPAFHQPQRLSNGQIDFRQFSHGPAPPPTQPALSGVGGIRRTTVVGRAMRASNISQLSPLVPLSSQSIQIPPRRLQKSQVQAQQHNLRQHAETMSISSGSTKLGEIPPHRWMPGYNTSPPTGLRQDGGNAYNTGPGSAPVADMGYQAGRSSRGALKTTGLRMSFLKRLGKASGSEDGSETLSTSSTTMGK</sequence>
<feature type="compositionally biased region" description="Polar residues" evidence="1">
    <location>
        <begin position="484"/>
        <end position="495"/>
    </location>
</feature>
<feature type="region of interest" description="Disordered" evidence="1">
    <location>
        <begin position="394"/>
        <end position="414"/>
    </location>
</feature>
<dbReference type="OrthoDB" id="5226911at2759"/>